<proteinExistence type="predicted"/>
<feature type="domain" description="VanZ-like" evidence="2">
    <location>
        <begin position="11"/>
        <end position="148"/>
    </location>
</feature>
<evidence type="ECO:0000313" key="4">
    <source>
        <dbReference type="Proteomes" id="UP000315343"/>
    </source>
</evidence>
<keyword evidence="1" id="KW-0812">Transmembrane</keyword>
<accession>A0A562J6B1</accession>
<dbReference type="InterPro" id="IPR006976">
    <property type="entry name" value="VanZ-like"/>
</dbReference>
<organism evidence="3 4">
    <name type="scientific">Sedimentibacter saalensis</name>
    <dbReference type="NCBI Taxonomy" id="130788"/>
    <lineage>
        <taxon>Bacteria</taxon>
        <taxon>Bacillati</taxon>
        <taxon>Bacillota</taxon>
        <taxon>Tissierellia</taxon>
        <taxon>Sedimentibacter</taxon>
    </lineage>
</organism>
<evidence type="ECO:0000259" key="2">
    <source>
        <dbReference type="Pfam" id="PF04892"/>
    </source>
</evidence>
<feature type="transmembrane region" description="Helical" evidence="1">
    <location>
        <begin position="73"/>
        <end position="91"/>
    </location>
</feature>
<dbReference type="OrthoDB" id="291892at2"/>
<reference evidence="3 4" key="1">
    <citation type="submission" date="2019-07" db="EMBL/GenBank/DDBJ databases">
        <title>Genomic Encyclopedia of Type Strains, Phase I: the one thousand microbial genomes (KMG-I) project.</title>
        <authorList>
            <person name="Kyrpides N."/>
        </authorList>
    </citation>
    <scope>NUCLEOTIDE SEQUENCE [LARGE SCALE GENOMIC DNA]</scope>
    <source>
        <strain evidence="3 4">DSM 13558</strain>
    </source>
</reference>
<gene>
    <name evidence="3" type="ORF">LY60_02915</name>
</gene>
<dbReference type="AlphaFoldDB" id="A0A562J6B1"/>
<feature type="transmembrane region" description="Helical" evidence="1">
    <location>
        <begin position="7"/>
        <end position="25"/>
    </location>
</feature>
<keyword evidence="1" id="KW-1133">Transmembrane helix</keyword>
<dbReference type="PIRSF" id="PIRSF019083">
    <property type="entry name" value="UCP019083_VanZ"/>
    <property type="match status" value="1"/>
</dbReference>
<dbReference type="RefSeq" id="WP_145085224.1">
    <property type="nucleotide sequence ID" value="NZ_JBCFAR010000008.1"/>
</dbReference>
<dbReference type="NCBIfam" id="NF037970">
    <property type="entry name" value="vanZ_1"/>
    <property type="match status" value="1"/>
</dbReference>
<evidence type="ECO:0000313" key="3">
    <source>
        <dbReference type="EMBL" id="TWH78455.1"/>
    </source>
</evidence>
<dbReference type="EMBL" id="VLKH01000009">
    <property type="protein sequence ID" value="TWH78455.1"/>
    <property type="molecule type" value="Genomic_DNA"/>
</dbReference>
<evidence type="ECO:0000256" key="1">
    <source>
        <dbReference type="SAM" id="Phobius"/>
    </source>
</evidence>
<protein>
    <submittedName>
        <fullName evidence="3">VanZ family protein</fullName>
    </submittedName>
</protein>
<sequence length="156" mass="17211">MNNKLRITPWLPAAVWMLVIFYLSAQPAFASNSLSRGVTKIIVETIGKVIPLDIEMSTLNDIVSQLNHFVRKFAHFSAYAVLGVLVSYALVKNEIRGKRTIALSLAICITYAVSDELHQLFVPGRGCQLKDVIIDTSGALAGTSIYRAVNILRARH</sequence>
<dbReference type="Pfam" id="PF04892">
    <property type="entry name" value="VanZ"/>
    <property type="match status" value="1"/>
</dbReference>
<keyword evidence="1" id="KW-0472">Membrane</keyword>
<dbReference type="Proteomes" id="UP000315343">
    <property type="component" value="Unassembled WGS sequence"/>
</dbReference>
<comment type="caution">
    <text evidence="3">The sequence shown here is derived from an EMBL/GenBank/DDBJ whole genome shotgun (WGS) entry which is preliminary data.</text>
</comment>
<keyword evidence="4" id="KW-1185">Reference proteome</keyword>
<name>A0A562J6B1_9FIRM</name>
<dbReference type="InterPro" id="IPR016747">
    <property type="entry name" value="Phosphotransbutyrylase"/>
</dbReference>